<dbReference type="InterPro" id="IPR036388">
    <property type="entry name" value="WH-like_DNA-bd_sf"/>
</dbReference>
<dbReference type="AlphaFoldDB" id="A0A7K2IVZ6"/>
<dbReference type="InterPro" id="IPR036390">
    <property type="entry name" value="WH_DNA-bd_sf"/>
</dbReference>
<evidence type="ECO:0000313" key="5">
    <source>
        <dbReference type="EMBL" id="MFB8767844.1"/>
    </source>
</evidence>
<dbReference type="PROSITE" id="PS50949">
    <property type="entry name" value="HTH_GNTR"/>
    <property type="match status" value="1"/>
</dbReference>
<proteinExistence type="predicted"/>
<dbReference type="SUPFAM" id="SSF46785">
    <property type="entry name" value="Winged helix' DNA-binding domain"/>
    <property type="match status" value="1"/>
</dbReference>
<dbReference type="SMART" id="SM00895">
    <property type="entry name" value="FCD"/>
    <property type="match status" value="1"/>
</dbReference>
<dbReference type="PANTHER" id="PTHR43537:SF45">
    <property type="entry name" value="GNTR FAMILY REGULATORY PROTEIN"/>
    <property type="match status" value="1"/>
</dbReference>
<keyword evidence="1" id="KW-0805">Transcription regulation</keyword>
<dbReference type="Proteomes" id="UP001585053">
    <property type="component" value="Unassembled WGS sequence"/>
</dbReference>
<gene>
    <name evidence="6" type="ORF">GTW20_18335</name>
    <name evidence="5" type="ORF">VSQ78_09030</name>
</gene>
<evidence type="ECO:0000313" key="7">
    <source>
        <dbReference type="Proteomes" id="UP000467124"/>
    </source>
</evidence>
<reference evidence="5 8" key="2">
    <citation type="submission" date="2024-01" db="EMBL/GenBank/DDBJ databases">
        <title>Genome mining of biosynthetic gene clusters to explore secondary metabolites of Streptomyces sp.</title>
        <authorList>
            <person name="Baig A."/>
            <person name="Ajitkumar Shintre N."/>
            <person name="Kumar H."/>
            <person name="Anbarasu A."/>
            <person name="Ramaiah S."/>
        </authorList>
    </citation>
    <scope>NUCLEOTIDE SEQUENCE [LARGE SCALE GENOMIC DNA]</scope>
    <source>
        <strain evidence="5 8">A01</strain>
    </source>
</reference>
<evidence type="ECO:0000256" key="1">
    <source>
        <dbReference type="ARBA" id="ARBA00023015"/>
    </source>
</evidence>
<keyword evidence="3" id="KW-0804">Transcription</keyword>
<reference evidence="6 7" key="1">
    <citation type="journal article" date="2019" name="Nat. Commun.">
        <title>The antimicrobial potential of Streptomyces from insect microbiomes.</title>
        <authorList>
            <person name="Chevrette M.G."/>
            <person name="Carlson C.M."/>
            <person name="Ortega H.E."/>
            <person name="Thomas C."/>
            <person name="Ananiev G.E."/>
            <person name="Barns K.J."/>
            <person name="Book A.J."/>
            <person name="Cagnazzo J."/>
            <person name="Carlos C."/>
            <person name="Flanigan W."/>
            <person name="Grubbs K.J."/>
            <person name="Horn H.A."/>
            <person name="Hoffmann F.M."/>
            <person name="Klassen J.L."/>
            <person name="Knack J.J."/>
            <person name="Lewin G.R."/>
            <person name="McDonald B.R."/>
            <person name="Muller L."/>
            <person name="Melo W.G.P."/>
            <person name="Pinto-Tomas A.A."/>
            <person name="Schmitz A."/>
            <person name="Wendt-Pienkowski E."/>
            <person name="Wildman S."/>
            <person name="Zhao M."/>
            <person name="Zhang F."/>
            <person name="Bugni T.S."/>
            <person name="Andes D.R."/>
            <person name="Pupo M.T."/>
            <person name="Currie C.R."/>
        </authorList>
    </citation>
    <scope>NUCLEOTIDE SEQUENCE [LARGE SCALE GENOMIC DNA]</scope>
    <source>
        <strain evidence="6 7">SID5840</strain>
    </source>
</reference>
<keyword evidence="2" id="KW-0238">DNA-binding</keyword>
<name>A0A7K2IVZ6_9ACTN</name>
<sequence>MSIDAPRGRSASVIGSLAENSSLRSRVTDVLRQAMVAGELEPGRIYSAPTLAERLGVSATPVREAMMELAQEGLVEPLRHRGYRVVEVGDVVLDEIIELRSLIEVPTVGRVARIATSEQVALLRPLADRLNATAAAGELQEFIATDTDFHLRLLAIAGNGRLVEEIRRLRGMSRLSALRRLYEEDRLGATAQEHHDLLDLIEAREVSGAEELMRRHLGHVRGVWAGREEV</sequence>
<evidence type="ECO:0000313" key="8">
    <source>
        <dbReference type="Proteomes" id="UP001585053"/>
    </source>
</evidence>
<organism evidence="6 7">
    <name type="scientific">Nocardiopsis alba</name>
    <dbReference type="NCBI Taxonomy" id="53437"/>
    <lineage>
        <taxon>Bacteria</taxon>
        <taxon>Bacillati</taxon>
        <taxon>Actinomycetota</taxon>
        <taxon>Actinomycetes</taxon>
        <taxon>Streptosporangiales</taxon>
        <taxon>Nocardiopsidaceae</taxon>
        <taxon>Nocardiopsis</taxon>
    </lineage>
</organism>
<dbReference type="InterPro" id="IPR000524">
    <property type="entry name" value="Tscrpt_reg_HTH_GntR"/>
</dbReference>
<evidence type="ECO:0000313" key="6">
    <source>
        <dbReference type="EMBL" id="MYR34159.1"/>
    </source>
</evidence>
<dbReference type="PANTHER" id="PTHR43537">
    <property type="entry name" value="TRANSCRIPTIONAL REGULATOR, GNTR FAMILY"/>
    <property type="match status" value="1"/>
</dbReference>
<dbReference type="InterPro" id="IPR008920">
    <property type="entry name" value="TF_FadR/GntR_C"/>
</dbReference>
<keyword evidence="8" id="KW-1185">Reference proteome</keyword>
<dbReference type="Gene3D" id="1.20.120.530">
    <property type="entry name" value="GntR ligand-binding domain-like"/>
    <property type="match status" value="1"/>
</dbReference>
<accession>A0A7K2IVZ6</accession>
<dbReference type="CDD" id="cd07377">
    <property type="entry name" value="WHTH_GntR"/>
    <property type="match status" value="1"/>
</dbReference>
<dbReference type="GO" id="GO:0003677">
    <property type="term" value="F:DNA binding"/>
    <property type="evidence" value="ECO:0007669"/>
    <property type="project" value="UniProtKB-KW"/>
</dbReference>
<evidence type="ECO:0000259" key="4">
    <source>
        <dbReference type="PROSITE" id="PS50949"/>
    </source>
</evidence>
<comment type="caution">
    <text evidence="6">The sequence shown here is derived from an EMBL/GenBank/DDBJ whole genome shotgun (WGS) entry which is preliminary data.</text>
</comment>
<dbReference type="SMART" id="SM00345">
    <property type="entry name" value="HTH_GNTR"/>
    <property type="match status" value="1"/>
</dbReference>
<protein>
    <submittedName>
        <fullName evidence="6">FCD domain-containing protein</fullName>
    </submittedName>
    <submittedName>
        <fullName evidence="5">GntR family transcriptional regulator</fullName>
    </submittedName>
</protein>
<evidence type="ECO:0000256" key="3">
    <source>
        <dbReference type="ARBA" id="ARBA00023163"/>
    </source>
</evidence>
<dbReference type="Proteomes" id="UP000467124">
    <property type="component" value="Unassembled WGS sequence"/>
</dbReference>
<dbReference type="SUPFAM" id="SSF48008">
    <property type="entry name" value="GntR ligand-binding domain-like"/>
    <property type="match status" value="1"/>
</dbReference>
<dbReference type="EMBL" id="JAYMRS010000002">
    <property type="protein sequence ID" value="MFB8767844.1"/>
    <property type="molecule type" value="Genomic_DNA"/>
</dbReference>
<dbReference type="RefSeq" id="WP_017535638.1">
    <property type="nucleotide sequence ID" value="NZ_JAYMRS010000002.1"/>
</dbReference>
<dbReference type="Pfam" id="PF07729">
    <property type="entry name" value="FCD"/>
    <property type="match status" value="1"/>
</dbReference>
<dbReference type="GO" id="GO:0003700">
    <property type="term" value="F:DNA-binding transcription factor activity"/>
    <property type="evidence" value="ECO:0007669"/>
    <property type="project" value="InterPro"/>
</dbReference>
<dbReference type="EMBL" id="WWHY01000001">
    <property type="protein sequence ID" value="MYR34159.1"/>
    <property type="molecule type" value="Genomic_DNA"/>
</dbReference>
<evidence type="ECO:0000256" key="2">
    <source>
        <dbReference type="ARBA" id="ARBA00023125"/>
    </source>
</evidence>
<dbReference type="Pfam" id="PF00392">
    <property type="entry name" value="GntR"/>
    <property type="match status" value="1"/>
</dbReference>
<dbReference type="Gene3D" id="1.10.10.10">
    <property type="entry name" value="Winged helix-like DNA-binding domain superfamily/Winged helix DNA-binding domain"/>
    <property type="match status" value="1"/>
</dbReference>
<feature type="domain" description="HTH gntR-type" evidence="4">
    <location>
        <begin position="21"/>
        <end position="88"/>
    </location>
</feature>
<dbReference type="InterPro" id="IPR011711">
    <property type="entry name" value="GntR_C"/>
</dbReference>